<organism evidence="1 2">
    <name type="scientific">Emergomyces africanus</name>
    <dbReference type="NCBI Taxonomy" id="1955775"/>
    <lineage>
        <taxon>Eukaryota</taxon>
        <taxon>Fungi</taxon>
        <taxon>Dikarya</taxon>
        <taxon>Ascomycota</taxon>
        <taxon>Pezizomycotina</taxon>
        <taxon>Eurotiomycetes</taxon>
        <taxon>Eurotiomycetidae</taxon>
        <taxon>Onygenales</taxon>
        <taxon>Ajellomycetaceae</taxon>
        <taxon>Emergomyces</taxon>
    </lineage>
</organism>
<protein>
    <submittedName>
        <fullName evidence="1">Uncharacterized protein</fullName>
    </submittedName>
</protein>
<gene>
    <name evidence="1" type="ORF">ACJ72_02709</name>
</gene>
<comment type="caution">
    <text evidence="1">The sequence shown here is derived from an EMBL/GenBank/DDBJ whole genome shotgun (WGS) entry which is preliminary data.</text>
</comment>
<dbReference type="EMBL" id="LGUA01000236">
    <property type="protein sequence ID" value="OAX82939.1"/>
    <property type="molecule type" value="Genomic_DNA"/>
</dbReference>
<sequence length="76" mass="8662">MTTILWGWDSWMRETTIEARWLDLDKYINLTVEDLPRSPTYLGEYNPLDIEVPLGGEVAQQQLAGAKDATGFLFTV</sequence>
<evidence type="ECO:0000313" key="2">
    <source>
        <dbReference type="Proteomes" id="UP000091918"/>
    </source>
</evidence>
<proteinExistence type="predicted"/>
<dbReference type="AlphaFoldDB" id="A0A1B7P1N1"/>
<reference evidence="1 2" key="1">
    <citation type="submission" date="2015-07" db="EMBL/GenBank/DDBJ databases">
        <title>Emmonsia species relationships and genome sequence.</title>
        <authorList>
            <person name="Cuomo C.A."/>
            <person name="Schwartz I.S."/>
            <person name="Kenyon C."/>
            <person name="de Hoog G.S."/>
            <person name="Govender N.P."/>
            <person name="Botha A."/>
            <person name="Moreno L."/>
            <person name="de Vries M."/>
            <person name="Munoz J.F."/>
            <person name="Stielow J.B."/>
        </authorList>
    </citation>
    <scope>NUCLEOTIDE SEQUENCE [LARGE SCALE GENOMIC DNA]</scope>
    <source>
        <strain evidence="1 2">CBS 136260</strain>
    </source>
</reference>
<name>A0A1B7P1N1_9EURO</name>
<keyword evidence="2" id="KW-1185">Reference proteome</keyword>
<accession>A0A1B7P1N1</accession>
<dbReference type="Proteomes" id="UP000091918">
    <property type="component" value="Unassembled WGS sequence"/>
</dbReference>
<evidence type="ECO:0000313" key="1">
    <source>
        <dbReference type="EMBL" id="OAX82939.1"/>
    </source>
</evidence>